<protein>
    <submittedName>
        <fullName evidence="2">Catalase family protein</fullName>
    </submittedName>
</protein>
<keyword evidence="3" id="KW-1185">Reference proteome</keyword>
<dbReference type="PROSITE" id="PS51402">
    <property type="entry name" value="CATALASE_3"/>
    <property type="match status" value="1"/>
</dbReference>
<sequence length="365" mass="40078">MNTPTSLNPLVYQPDYEKLQEDEGQTITELVETLQEISDITSKDYGRAVRSVHAKPHGLIRGKLVIKDDLPDYLKQGIFAAAGTYAAVLRFSTSPGDILDDSVSTPRGIAIKVMGVEGERLTGELTSRTQDFLMVNGPAFLKPDAKSFLTSLKLLAKTTDKAEGLKKVLSAALRGTEKIIESVGGESPTIKSMGGHPETNILGETFFTQVPVLYGKYMAKLSLVPVAPELTALKDAPLEDGKENGIREAVSAFFKTNTARWELRVQLCTDIEAMPIEDASVVWPEEQSPYITVATLEAAPQVSWDDATFPQIEDRLSFSPWNGIQDHRPLGSVMRARRHAYEGSSTFRKQFNGCPMGEINSLEEV</sequence>
<dbReference type="Gene3D" id="2.40.180.10">
    <property type="entry name" value="Catalase core domain"/>
    <property type="match status" value="1"/>
</dbReference>
<dbReference type="InterPro" id="IPR018028">
    <property type="entry name" value="Catalase"/>
</dbReference>
<name>A0ABW3PFS1_9PROT</name>
<dbReference type="SUPFAM" id="SSF56634">
    <property type="entry name" value="Heme-dependent catalase-like"/>
    <property type="match status" value="1"/>
</dbReference>
<accession>A0ABW3PFS1</accession>
<comment type="function">
    <text evidence="1">Decomposes hydrogen peroxide into water and oxygen; serves to protect cells from the toxic effects of hydrogen peroxide.</text>
</comment>
<dbReference type="Proteomes" id="UP001597206">
    <property type="component" value="Unassembled WGS sequence"/>
</dbReference>
<dbReference type="InterPro" id="IPR020835">
    <property type="entry name" value="Catalase_sf"/>
</dbReference>
<evidence type="ECO:0000313" key="2">
    <source>
        <dbReference type="EMBL" id="MFD1123355.1"/>
    </source>
</evidence>
<reference evidence="3" key="1">
    <citation type="journal article" date="2019" name="Int. J. Syst. Evol. Microbiol.">
        <title>The Global Catalogue of Microorganisms (GCM) 10K type strain sequencing project: providing services to taxonomists for standard genome sequencing and annotation.</title>
        <authorList>
            <consortium name="The Broad Institute Genomics Platform"/>
            <consortium name="The Broad Institute Genome Sequencing Center for Infectious Disease"/>
            <person name="Wu L."/>
            <person name="Ma J."/>
        </authorList>
    </citation>
    <scope>NUCLEOTIDE SEQUENCE [LARGE SCALE GENOMIC DNA]</scope>
    <source>
        <strain evidence="3">CCUG 58411</strain>
    </source>
</reference>
<dbReference type="PANTHER" id="PTHR36195:SF4">
    <property type="entry name" value="DOMAIN PROTEIN, PUTATIVE (AFU_ORTHOLOGUE AFUA_5G01990)-RELATED"/>
    <property type="match status" value="1"/>
</dbReference>
<dbReference type="CDD" id="cd08152">
    <property type="entry name" value="y4iL_like"/>
    <property type="match status" value="1"/>
</dbReference>
<organism evidence="2 3">
    <name type="scientific">Methylophilus flavus</name>
    <dbReference type="NCBI Taxonomy" id="640084"/>
    <lineage>
        <taxon>Bacteria</taxon>
        <taxon>Pseudomonadati</taxon>
        <taxon>Pseudomonadota</taxon>
        <taxon>Betaproteobacteria</taxon>
        <taxon>Nitrosomonadales</taxon>
        <taxon>Methylophilaceae</taxon>
        <taxon>Methylophilus</taxon>
    </lineage>
</organism>
<gene>
    <name evidence="2" type="ORF">ACFQ2T_12615</name>
</gene>
<dbReference type="PANTHER" id="PTHR36195">
    <property type="entry name" value="DOMAIN PROTEIN, PUTATIVE (AFU_ORTHOLOGUE AFUA_5G01990)-RELATED-RELATED"/>
    <property type="match status" value="1"/>
</dbReference>
<dbReference type="EMBL" id="JBHTLN010000002">
    <property type="protein sequence ID" value="MFD1123355.1"/>
    <property type="molecule type" value="Genomic_DNA"/>
</dbReference>
<evidence type="ECO:0000313" key="3">
    <source>
        <dbReference type="Proteomes" id="UP001597206"/>
    </source>
</evidence>
<dbReference type="RefSeq" id="WP_379034946.1">
    <property type="nucleotide sequence ID" value="NZ_JBHTLN010000002.1"/>
</dbReference>
<evidence type="ECO:0000256" key="1">
    <source>
        <dbReference type="ARBA" id="ARBA00002974"/>
    </source>
</evidence>
<proteinExistence type="predicted"/>
<comment type="caution">
    <text evidence="2">The sequence shown here is derived from an EMBL/GenBank/DDBJ whole genome shotgun (WGS) entry which is preliminary data.</text>
</comment>